<protein>
    <submittedName>
        <fullName evidence="7">Ankyrin repeat domain protein-like protein</fullName>
    </submittedName>
</protein>
<evidence type="ECO:0000313" key="8">
    <source>
        <dbReference type="Proteomes" id="UP000285301"/>
    </source>
</evidence>
<evidence type="ECO:0000313" key="7">
    <source>
        <dbReference type="EMBL" id="RWR99245.1"/>
    </source>
</evidence>
<keyword evidence="2" id="KW-0268">Exocytosis</keyword>
<comment type="caution">
    <text evidence="7">The sequence shown here is derived from an EMBL/GenBank/DDBJ whole genome shotgun (WGS) entry which is preliminary data.</text>
</comment>
<evidence type="ECO:0000256" key="5">
    <source>
        <dbReference type="ARBA" id="ARBA00023298"/>
    </source>
</evidence>
<dbReference type="Proteomes" id="UP000285301">
    <property type="component" value="Unassembled WGS sequence"/>
</dbReference>
<dbReference type="GO" id="GO:0044218">
    <property type="term" value="C:other organism cell membrane"/>
    <property type="evidence" value="ECO:0007669"/>
    <property type="project" value="UniProtKB-KW"/>
</dbReference>
<evidence type="ECO:0000256" key="6">
    <source>
        <dbReference type="PROSITE-ProRule" id="PRU00023"/>
    </source>
</evidence>
<dbReference type="PROSITE" id="PS50088">
    <property type="entry name" value="ANK_REPEAT"/>
    <property type="match status" value="1"/>
</dbReference>
<organism evidence="7 8">
    <name type="scientific">Dinothrombium tinctorium</name>
    <dbReference type="NCBI Taxonomy" id="1965070"/>
    <lineage>
        <taxon>Eukaryota</taxon>
        <taxon>Metazoa</taxon>
        <taxon>Ecdysozoa</taxon>
        <taxon>Arthropoda</taxon>
        <taxon>Chelicerata</taxon>
        <taxon>Arachnida</taxon>
        <taxon>Acari</taxon>
        <taxon>Acariformes</taxon>
        <taxon>Trombidiformes</taxon>
        <taxon>Prostigmata</taxon>
        <taxon>Anystina</taxon>
        <taxon>Parasitengona</taxon>
        <taxon>Trombidioidea</taxon>
        <taxon>Trombidiidae</taxon>
        <taxon>Dinothrombium</taxon>
    </lineage>
</organism>
<dbReference type="Pfam" id="PF12796">
    <property type="entry name" value="Ank_2"/>
    <property type="match status" value="1"/>
</dbReference>
<evidence type="ECO:0000256" key="2">
    <source>
        <dbReference type="ARBA" id="ARBA00022483"/>
    </source>
</evidence>
<keyword evidence="8" id="KW-1185">Reference proteome</keyword>
<dbReference type="EMBL" id="NCKU01016179">
    <property type="protein sequence ID" value="RWR99245.1"/>
    <property type="molecule type" value="Genomic_DNA"/>
</dbReference>
<dbReference type="AlphaFoldDB" id="A0A443Q883"/>
<dbReference type="PROSITE" id="PS50297">
    <property type="entry name" value="ANK_REP_REGION"/>
    <property type="match status" value="1"/>
</dbReference>
<dbReference type="GO" id="GO:0044231">
    <property type="term" value="C:host cell presynaptic membrane"/>
    <property type="evidence" value="ECO:0007669"/>
    <property type="project" value="UniProtKB-KW"/>
</dbReference>
<dbReference type="InterPro" id="IPR002110">
    <property type="entry name" value="Ankyrin_rpt"/>
</dbReference>
<feature type="repeat" description="ANK" evidence="6">
    <location>
        <begin position="93"/>
        <end position="120"/>
    </location>
</feature>
<keyword evidence="4" id="KW-0800">Toxin</keyword>
<proteinExistence type="predicted"/>
<accession>A0A443Q883</accession>
<keyword evidence="3" id="KW-1052">Target cell membrane</keyword>
<evidence type="ECO:0000256" key="3">
    <source>
        <dbReference type="ARBA" id="ARBA00022537"/>
    </source>
</evidence>
<dbReference type="Gene3D" id="1.25.40.20">
    <property type="entry name" value="Ankyrin repeat-containing domain"/>
    <property type="match status" value="1"/>
</dbReference>
<dbReference type="SMART" id="SM00248">
    <property type="entry name" value="ANK"/>
    <property type="match status" value="2"/>
</dbReference>
<keyword evidence="4" id="KW-0638">Presynaptic neurotoxin</keyword>
<gene>
    <name evidence="7" type="ORF">B4U79_19218</name>
</gene>
<feature type="non-terminal residue" evidence="7">
    <location>
        <position position="165"/>
    </location>
</feature>
<keyword evidence="5" id="KW-0472">Membrane</keyword>
<keyword evidence="4" id="KW-0528">Neurotoxin</keyword>
<dbReference type="OrthoDB" id="5314041at2759"/>
<dbReference type="SUPFAM" id="SSF48403">
    <property type="entry name" value="Ankyrin repeat"/>
    <property type="match status" value="1"/>
</dbReference>
<sequence length="165" mass="18763">MLGNEFSLTCASKTVTIKTIRGDVKNVDHRLHHQFHHEIKYENYDLNVVDTGGNSLILYAANDGNLFLIELLIDLGDEFIHERRPEKVHCDLLHIAAKRGHFEVIKFFVRKGANVNAVDNVWTFLFQSGPSSSLNCFEPSYFVRVDPILITITSECVSSEKRSLT</sequence>
<evidence type="ECO:0000256" key="4">
    <source>
        <dbReference type="ARBA" id="ARBA00023028"/>
    </source>
</evidence>
<dbReference type="GO" id="GO:0006887">
    <property type="term" value="P:exocytosis"/>
    <property type="evidence" value="ECO:0007669"/>
    <property type="project" value="UniProtKB-KW"/>
</dbReference>
<reference evidence="7 8" key="1">
    <citation type="journal article" date="2018" name="Gigascience">
        <title>Genomes of trombidid mites reveal novel predicted allergens and laterally-transferred genes associated with secondary metabolism.</title>
        <authorList>
            <person name="Dong X."/>
            <person name="Chaisiri K."/>
            <person name="Xia D."/>
            <person name="Armstrong S.D."/>
            <person name="Fang Y."/>
            <person name="Donnelly M.J."/>
            <person name="Kadowaki T."/>
            <person name="McGarry J.W."/>
            <person name="Darby A.C."/>
            <person name="Makepeace B.L."/>
        </authorList>
    </citation>
    <scope>NUCLEOTIDE SEQUENCE [LARGE SCALE GENOMIC DNA]</scope>
    <source>
        <strain evidence="7">UoL-WK</strain>
    </source>
</reference>
<keyword evidence="5" id="KW-1053">Target membrane</keyword>
<comment type="subcellular location">
    <subcellularLocation>
        <location evidence="1">Target cell membrane</location>
    </subcellularLocation>
</comment>
<dbReference type="InterPro" id="IPR036770">
    <property type="entry name" value="Ankyrin_rpt-contain_sf"/>
</dbReference>
<evidence type="ECO:0000256" key="1">
    <source>
        <dbReference type="ARBA" id="ARBA00004175"/>
    </source>
</evidence>
<keyword evidence="6" id="KW-0040">ANK repeat</keyword>
<name>A0A443Q883_9ACAR</name>